<evidence type="ECO:0000259" key="1">
    <source>
        <dbReference type="Pfam" id="PF08845"/>
    </source>
</evidence>
<dbReference type="EMBL" id="JANHNZ010000005">
    <property type="protein sequence ID" value="MCQ9210242.1"/>
    <property type="molecule type" value="Genomic_DNA"/>
</dbReference>
<evidence type="ECO:0000313" key="3">
    <source>
        <dbReference type="Proteomes" id="UP001059480"/>
    </source>
</evidence>
<reference evidence="2" key="2">
    <citation type="journal article" date="2023" name="Curr. Microbiol.">
        <title>Granulicatella seriolae sp. nov., a Novel Facultative Anaerobe Isolated from Yellowtail Marine Fish.</title>
        <authorList>
            <person name="Lee M."/>
            <person name="Choi Y.J."/>
            <person name="Farooq A."/>
            <person name="Jeong J.B."/>
            <person name="Jung M.Y."/>
        </authorList>
    </citation>
    <scope>NUCLEOTIDE SEQUENCE</scope>
    <source>
        <strain evidence="2">S8</strain>
    </source>
</reference>
<protein>
    <submittedName>
        <fullName evidence="2">Type I toxin-antitoxin system SymE family toxin</fullName>
    </submittedName>
</protein>
<gene>
    <name evidence="2" type="ORF">NPA36_06735</name>
</gene>
<sequence length="63" mass="7334">MKERKLKVTYAPGAKYKEQIPRIVLQGKWLKDLGFEVGEHVIVRESCSDENSIILELHLVLRQ</sequence>
<dbReference type="Proteomes" id="UP001059480">
    <property type="component" value="Unassembled WGS sequence"/>
</dbReference>
<dbReference type="InterPro" id="IPR014944">
    <property type="entry name" value="Toxin_SymE-like"/>
</dbReference>
<reference evidence="2" key="1">
    <citation type="submission" date="2022-07" db="EMBL/GenBank/DDBJ databases">
        <authorList>
            <person name="Jung M.-Y."/>
            <person name="Lee M."/>
        </authorList>
    </citation>
    <scope>NUCLEOTIDE SEQUENCE</scope>
    <source>
        <strain evidence="2">S8</strain>
    </source>
</reference>
<feature type="domain" description="Toxin SymE-like" evidence="1">
    <location>
        <begin position="3"/>
        <end position="44"/>
    </location>
</feature>
<organism evidence="2 3">
    <name type="scientific">Granulicatella seriolae</name>
    <dbReference type="NCBI Taxonomy" id="2967226"/>
    <lineage>
        <taxon>Bacteria</taxon>
        <taxon>Bacillati</taxon>
        <taxon>Bacillota</taxon>
        <taxon>Bacilli</taxon>
        <taxon>Lactobacillales</taxon>
        <taxon>Carnobacteriaceae</taxon>
        <taxon>Granulicatella</taxon>
    </lineage>
</organism>
<keyword evidence="3" id="KW-1185">Reference proteome</keyword>
<accession>A0ABT1WPG7</accession>
<evidence type="ECO:0000313" key="2">
    <source>
        <dbReference type="EMBL" id="MCQ9210242.1"/>
    </source>
</evidence>
<reference evidence="2" key="3">
    <citation type="journal article" date="2023" name="Microbiol. Resour. Announc.">
        <title>Draft Genome Sequence of Granulicatella sp. Strain S8, Isolated from a Marine Fish, Seriola quinqueradiata.</title>
        <authorList>
            <person name="Lee M."/>
            <person name="Farooq A."/>
            <person name="Jeong J.B."/>
            <person name="Jung M.Y."/>
        </authorList>
    </citation>
    <scope>NUCLEOTIDE SEQUENCE</scope>
    <source>
        <strain evidence="2">S8</strain>
    </source>
</reference>
<comment type="caution">
    <text evidence="2">The sequence shown here is derived from an EMBL/GenBank/DDBJ whole genome shotgun (WGS) entry which is preliminary data.</text>
</comment>
<dbReference type="Pfam" id="PF08845">
    <property type="entry name" value="SymE_toxin"/>
    <property type="match status" value="1"/>
</dbReference>
<dbReference type="RefSeq" id="WP_256945352.1">
    <property type="nucleotide sequence ID" value="NZ_JANHNZ010000005.1"/>
</dbReference>
<proteinExistence type="predicted"/>
<name>A0ABT1WPG7_9LACT</name>